<keyword evidence="4" id="KW-0963">Cytoplasm</keyword>
<keyword evidence="5" id="KW-0970">Cilium biogenesis/degradation</keyword>
<keyword evidence="6" id="KW-0206">Cytoskeleton</keyword>
<dbReference type="InterPro" id="IPR027918">
    <property type="entry name" value="HYLS1_C_dom"/>
</dbReference>
<dbReference type="GO" id="GO:0005814">
    <property type="term" value="C:centriole"/>
    <property type="evidence" value="ECO:0007669"/>
    <property type="project" value="UniProtKB-SubCell"/>
</dbReference>
<comment type="similarity">
    <text evidence="3">Belongs to the HYLS1 family.</text>
</comment>
<proteinExistence type="inferred from homology"/>
<dbReference type="GO" id="GO:0060271">
    <property type="term" value="P:cilium assembly"/>
    <property type="evidence" value="ECO:0007669"/>
    <property type="project" value="TreeGrafter"/>
</dbReference>
<dbReference type="OrthoDB" id="6343432at2759"/>
<name>A0A482WBJ8_ASBVE</name>
<evidence type="ECO:0000256" key="3">
    <source>
        <dbReference type="ARBA" id="ARBA00010091"/>
    </source>
</evidence>
<dbReference type="Pfam" id="PF15311">
    <property type="entry name" value="HYLS1_C"/>
    <property type="match status" value="1"/>
</dbReference>
<sequence>MPTKISSKEVLAYLNHLGYNNVNAQQLKEFIQDLKKLIKYEERKRREDNIFQKDTSVPTEITEHNVTSDNGTCEEPITDLFSALHAHGTIASKAKVVPKKESVISVQIKKIIRPSVQMNNKSDPVALYHQYCAGWKRYKIPGEDDRRDLR</sequence>
<dbReference type="Proteomes" id="UP000292052">
    <property type="component" value="Unassembled WGS sequence"/>
</dbReference>
<comment type="subcellular location">
    <subcellularLocation>
        <location evidence="2">Cell projection</location>
        <location evidence="2">Cilium</location>
    </subcellularLocation>
    <subcellularLocation>
        <location evidence="1">Cytoplasm</location>
        <location evidence="1">Cytoskeleton</location>
        <location evidence="1">Microtubule organizing center</location>
        <location evidence="1">Centrosome</location>
        <location evidence="1">Centriole</location>
    </subcellularLocation>
</comment>
<evidence type="ECO:0000256" key="6">
    <source>
        <dbReference type="ARBA" id="ARBA00023212"/>
    </source>
</evidence>
<reference evidence="9 10" key="1">
    <citation type="submission" date="2017-03" db="EMBL/GenBank/DDBJ databases">
        <title>Genome of the blue death feigning beetle - Asbolus verrucosus.</title>
        <authorList>
            <person name="Rider S.D."/>
        </authorList>
    </citation>
    <scope>NUCLEOTIDE SEQUENCE [LARGE SCALE GENOMIC DNA]</scope>
    <source>
        <strain evidence="9">Butters</strain>
        <tissue evidence="9">Head and leg muscle</tissue>
    </source>
</reference>
<dbReference type="GO" id="GO:0097730">
    <property type="term" value="C:non-motile cilium"/>
    <property type="evidence" value="ECO:0007669"/>
    <property type="project" value="TreeGrafter"/>
</dbReference>
<evidence type="ECO:0000313" key="9">
    <source>
        <dbReference type="EMBL" id="RZC42530.1"/>
    </source>
</evidence>
<dbReference type="PANTHER" id="PTHR34174:SF1">
    <property type="entry name" value="CENTRIOLAR AND CILIOGENESIS-ASSOCIATED PROTEIN HYLS1"/>
    <property type="match status" value="1"/>
</dbReference>
<gene>
    <name evidence="9" type="ORF">BDFB_006084</name>
</gene>
<feature type="non-terminal residue" evidence="9">
    <location>
        <position position="150"/>
    </location>
</feature>
<evidence type="ECO:0000256" key="2">
    <source>
        <dbReference type="ARBA" id="ARBA00004138"/>
    </source>
</evidence>
<evidence type="ECO:0000256" key="4">
    <source>
        <dbReference type="ARBA" id="ARBA00022490"/>
    </source>
</evidence>
<organism evidence="9 10">
    <name type="scientific">Asbolus verrucosus</name>
    <name type="common">Desert ironclad beetle</name>
    <dbReference type="NCBI Taxonomy" id="1661398"/>
    <lineage>
        <taxon>Eukaryota</taxon>
        <taxon>Metazoa</taxon>
        <taxon>Ecdysozoa</taxon>
        <taxon>Arthropoda</taxon>
        <taxon>Hexapoda</taxon>
        <taxon>Insecta</taxon>
        <taxon>Pterygota</taxon>
        <taxon>Neoptera</taxon>
        <taxon>Endopterygota</taxon>
        <taxon>Coleoptera</taxon>
        <taxon>Polyphaga</taxon>
        <taxon>Cucujiformia</taxon>
        <taxon>Tenebrionidae</taxon>
        <taxon>Pimeliinae</taxon>
        <taxon>Asbolus</taxon>
    </lineage>
</organism>
<dbReference type="PANTHER" id="PTHR34174">
    <property type="entry name" value="HYDROLETHALUS SYNDROME PROTEIN 1"/>
    <property type="match status" value="1"/>
</dbReference>
<keyword evidence="7" id="KW-0966">Cell projection</keyword>
<protein>
    <recommendedName>
        <fullName evidence="8">Centriolar and ciliogenesis-associated protein HYLS1 C-terminal domain-containing protein</fullName>
    </recommendedName>
</protein>
<keyword evidence="10" id="KW-1185">Reference proteome</keyword>
<accession>A0A482WBJ8</accession>
<comment type="caution">
    <text evidence="9">The sequence shown here is derived from an EMBL/GenBank/DDBJ whole genome shotgun (WGS) entry which is preliminary data.</text>
</comment>
<evidence type="ECO:0000256" key="7">
    <source>
        <dbReference type="ARBA" id="ARBA00023273"/>
    </source>
</evidence>
<evidence type="ECO:0000313" key="10">
    <source>
        <dbReference type="Proteomes" id="UP000292052"/>
    </source>
</evidence>
<evidence type="ECO:0000259" key="8">
    <source>
        <dbReference type="Pfam" id="PF15311"/>
    </source>
</evidence>
<dbReference type="InterPro" id="IPR052319">
    <property type="entry name" value="Centriolar_ciliogenesis_assoc"/>
</dbReference>
<evidence type="ECO:0000256" key="1">
    <source>
        <dbReference type="ARBA" id="ARBA00004114"/>
    </source>
</evidence>
<evidence type="ECO:0000256" key="5">
    <source>
        <dbReference type="ARBA" id="ARBA00022794"/>
    </source>
</evidence>
<dbReference type="AlphaFoldDB" id="A0A482WBJ8"/>
<feature type="domain" description="Centriolar and ciliogenesis-associated protein HYLS1 C-terminal" evidence="8">
    <location>
        <begin position="112"/>
        <end position="150"/>
    </location>
</feature>
<dbReference type="EMBL" id="QDEB01007220">
    <property type="protein sequence ID" value="RZC42530.1"/>
    <property type="molecule type" value="Genomic_DNA"/>
</dbReference>